<keyword evidence="1 5" id="KW-0028">Amino-acid biosynthesis</keyword>
<dbReference type="PaxDb" id="4577-GRMZM2G058814_P01"/>
<comment type="catalytic activity">
    <reaction evidence="4 5">
        <text>D-erythrose 4-phosphate + phosphoenolpyruvate + H2O = 7-phospho-2-dehydro-3-deoxy-D-arabino-heptonate + phosphate</text>
        <dbReference type="Rhea" id="RHEA:14717"/>
        <dbReference type="ChEBI" id="CHEBI:15377"/>
        <dbReference type="ChEBI" id="CHEBI:16897"/>
        <dbReference type="ChEBI" id="CHEBI:43474"/>
        <dbReference type="ChEBI" id="CHEBI:58394"/>
        <dbReference type="ChEBI" id="CHEBI:58702"/>
        <dbReference type="EC" id="2.5.1.54"/>
    </reaction>
</comment>
<keyword evidence="5" id="KW-0934">Plastid</keyword>
<dbReference type="GO" id="GO:0009507">
    <property type="term" value="C:chloroplast"/>
    <property type="evidence" value="ECO:0007669"/>
    <property type="project" value="UniProtKB-SubCell"/>
</dbReference>
<dbReference type="GO" id="GO:0003849">
    <property type="term" value="F:3-deoxy-7-phosphoheptulonate synthase activity"/>
    <property type="evidence" value="ECO:0007669"/>
    <property type="project" value="UniProtKB-EC"/>
</dbReference>
<gene>
    <name evidence="6" type="ORF">ZEAMMB73_Zm00001d031139</name>
</gene>
<name>A0A1D6KGP5_MAIZE</name>
<dbReference type="PANTHER" id="PTHR21337">
    <property type="entry name" value="PHOSPHO-2-DEHYDRO-3-DEOXYHEPTONATE ALDOLASE 1, 2"/>
    <property type="match status" value="1"/>
</dbReference>
<dbReference type="AlphaFoldDB" id="A0A1D6KGP5"/>
<organism evidence="6">
    <name type="scientific">Zea mays</name>
    <name type="common">Maize</name>
    <dbReference type="NCBI Taxonomy" id="4577"/>
    <lineage>
        <taxon>Eukaryota</taxon>
        <taxon>Viridiplantae</taxon>
        <taxon>Streptophyta</taxon>
        <taxon>Embryophyta</taxon>
        <taxon>Tracheophyta</taxon>
        <taxon>Spermatophyta</taxon>
        <taxon>Magnoliopsida</taxon>
        <taxon>Liliopsida</taxon>
        <taxon>Poales</taxon>
        <taxon>Poaceae</taxon>
        <taxon>PACMAD clade</taxon>
        <taxon>Panicoideae</taxon>
        <taxon>Andropogonodae</taxon>
        <taxon>Andropogoneae</taxon>
        <taxon>Tripsacinae</taxon>
        <taxon>Zea</taxon>
    </lineage>
</organism>
<accession>A0A1D6KGP5</accession>
<keyword evidence="3 5" id="KW-0057">Aromatic amino acid biosynthesis</keyword>
<evidence type="ECO:0000256" key="4">
    <source>
        <dbReference type="ARBA" id="ARBA00047508"/>
    </source>
</evidence>
<dbReference type="PANTHER" id="PTHR21337:SF0">
    <property type="entry name" value="PHOSPHO-2-DEHYDRO-3-DEOXYHEPTONATE ALDOLASE"/>
    <property type="match status" value="1"/>
</dbReference>
<evidence type="ECO:0000256" key="1">
    <source>
        <dbReference type="ARBA" id="ARBA00022605"/>
    </source>
</evidence>
<keyword evidence="2 5" id="KW-0808">Transferase</keyword>
<reference evidence="6" key="1">
    <citation type="submission" date="2015-12" db="EMBL/GenBank/DDBJ databases">
        <title>Update maize B73 reference genome by single molecule sequencing technologies.</title>
        <authorList>
            <consortium name="Maize Genome Sequencing Project"/>
            <person name="Ware D."/>
        </authorList>
    </citation>
    <scope>NUCLEOTIDE SEQUENCE [LARGE SCALE GENOMIC DNA]</scope>
    <source>
        <tissue evidence="6">Seedling</tissue>
    </source>
</reference>
<dbReference type="EMBL" id="CM007647">
    <property type="protein sequence ID" value="ONM02247.1"/>
    <property type="molecule type" value="Genomic_DNA"/>
</dbReference>
<dbReference type="EC" id="2.5.1.54" evidence="5"/>
<proteinExistence type="inferred from homology"/>
<comment type="subcellular location">
    <subcellularLocation>
        <location evidence="5">Plastid</location>
        <location evidence="5">Chloroplast</location>
    </subcellularLocation>
</comment>
<dbReference type="GO" id="GO:0009423">
    <property type="term" value="P:chorismate biosynthetic process"/>
    <property type="evidence" value="ECO:0007669"/>
    <property type="project" value="UniProtKB-UniPathway"/>
</dbReference>
<comment type="pathway">
    <text evidence="5">Metabolic intermediate biosynthesis; chorismate biosynthesis; chorismate from D-erythrose 4-phosphate and phosphoenolpyruvate: step 1/7.</text>
</comment>
<evidence type="ECO:0000256" key="2">
    <source>
        <dbReference type="ARBA" id="ARBA00022679"/>
    </source>
</evidence>
<keyword evidence="5" id="KW-0150">Chloroplast</keyword>
<dbReference type="GO" id="GO:0009073">
    <property type="term" value="P:aromatic amino acid family biosynthetic process"/>
    <property type="evidence" value="ECO:0007669"/>
    <property type="project" value="UniProtKB-KW"/>
</dbReference>
<evidence type="ECO:0000256" key="5">
    <source>
        <dbReference type="RuleBase" id="RU363071"/>
    </source>
</evidence>
<dbReference type="InterPro" id="IPR002480">
    <property type="entry name" value="DAHP_synth_2"/>
</dbReference>
<evidence type="ECO:0000313" key="6">
    <source>
        <dbReference type="EMBL" id="ONM02247.1"/>
    </source>
</evidence>
<dbReference type="UniPathway" id="UPA00053">
    <property type="reaction ID" value="UER00084"/>
</dbReference>
<dbReference type="GO" id="GO:0008652">
    <property type="term" value="P:amino acid biosynthetic process"/>
    <property type="evidence" value="ECO:0007669"/>
    <property type="project" value="UniProtKB-KW"/>
</dbReference>
<keyword evidence="5" id="KW-0809">Transit peptide</keyword>
<dbReference type="Pfam" id="PF01474">
    <property type="entry name" value="DAHP_synth_2"/>
    <property type="match status" value="1"/>
</dbReference>
<dbReference type="InParanoid" id="A0A1D6KGP5"/>
<protein>
    <recommendedName>
        <fullName evidence="5">Phospho-2-dehydro-3-deoxyheptonate aldolase</fullName>
        <ecNumber evidence="5">2.5.1.54</ecNumber>
    </recommendedName>
</protein>
<dbReference type="STRING" id="4577.A0A1D6KGP5"/>
<comment type="similarity">
    <text evidence="5">Belongs to the class-II DAHP synthase family.</text>
</comment>
<sequence>MTRMREASRRRWETSAEICHRRPVAATSFGVREGAQSIARVRGSPRSLHMWRLTGSRGIAHHRMKEGVGPAFQLADFHHCLDMITGNLIPIEFAPFSLHQVLSRADYCYRSGATTVVWCQGGEETSLIVDPGIDEVYRSNNRKFHARMVRDDVNLPSYQSENINDKTFDEKSHVLDPYKMLYEYAQSTVTLNLLYAFSTGGYANIQRVTQWKLDVTEHSK</sequence>
<evidence type="ECO:0000256" key="3">
    <source>
        <dbReference type="ARBA" id="ARBA00023141"/>
    </source>
</evidence>
<dbReference type="SUPFAM" id="SSF51569">
    <property type="entry name" value="Aldolase"/>
    <property type="match status" value="1"/>
</dbReference>
<dbReference type="SMR" id="A0A1D6KGP5"/>